<gene>
    <name evidence="2" type="ORF">FFLO_01406</name>
</gene>
<dbReference type="Proteomes" id="UP000812966">
    <property type="component" value="Unassembled WGS sequence"/>
</dbReference>
<name>A0A8K0JR48_9TREE</name>
<evidence type="ECO:0000313" key="2">
    <source>
        <dbReference type="EMBL" id="KAG7563098.1"/>
    </source>
</evidence>
<sequence length="310" mass="34140">MGESPIASSSKRPPLDQDTPTKRIKLRQTSGSLHFPGESRDDQRNVFKPLGTGSEEVPKTIPSRSRNTYSLARLPMPIKSEDEGNLPLKQFPLGVIARTQTPLLGTDRPSLAIEGKSPSEDPLYDSEDEADRKPCHPRMSDLPLLSAQFSRLAAKQRSSAMLFHANLAQSRAPLGLRGPIMPMVTKNPQISSATFCLEIVSVASHYGFNPVFLARGTSRTRENTKITQAAQAAHEMYLIFSPDDSVRDGSDSVTPATIATTLPQGETRTILANVWDPEPLRLGITLFDREVWLCSRFLLSIDPPHLAMSR</sequence>
<dbReference type="AlphaFoldDB" id="A0A8K0JR48"/>
<feature type="region of interest" description="Disordered" evidence="1">
    <location>
        <begin position="1"/>
        <end position="66"/>
    </location>
</feature>
<reference evidence="2" key="1">
    <citation type="submission" date="2020-04" db="EMBL/GenBank/DDBJ databases">
        <title>Analysis of mating type loci in Filobasidium floriforme.</title>
        <authorList>
            <person name="Nowrousian M."/>
        </authorList>
    </citation>
    <scope>NUCLEOTIDE SEQUENCE</scope>
    <source>
        <strain evidence="2">CBS 6242</strain>
    </source>
</reference>
<keyword evidence="3" id="KW-1185">Reference proteome</keyword>
<protein>
    <submittedName>
        <fullName evidence="2">Uncharacterized protein</fullName>
    </submittedName>
</protein>
<evidence type="ECO:0000313" key="3">
    <source>
        <dbReference type="Proteomes" id="UP000812966"/>
    </source>
</evidence>
<comment type="caution">
    <text evidence="2">The sequence shown here is derived from an EMBL/GenBank/DDBJ whole genome shotgun (WGS) entry which is preliminary data.</text>
</comment>
<evidence type="ECO:0000256" key="1">
    <source>
        <dbReference type="SAM" id="MobiDB-lite"/>
    </source>
</evidence>
<feature type="region of interest" description="Disordered" evidence="1">
    <location>
        <begin position="105"/>
        <end position="139"/>
    </location>
</feature>
<accession>A0A8K0JR48</accession>
<organism evidence="2 3">
    <name type="scientific">Filobasidium floriforme</name>
    <dbReference type="NCBI Taxonomy" id="5210"/>
    <lineage>
        <taxon>Eukaryota</taxon>
        <taxon>Fungi</taxon>
        <taxon>Dikarya</taxon>
        <taxon>Basidiomycota</taxon>
        <taxon>Agaricomycotina</taxon>
        <taxon>Tremellomycetes</taxon>
        <taxon>Filobasidiales</taxon>
        <taxon>Filobasidiaceae</taxon>
        <taxon>Filobasidium</taxon>
    </lineage>
</organism>
<dbReference type="EMBL" id="JABELV010000020">
    <property type="protein sequence ID" value="KAG7563098.1"/>
    <property type="molecule type" value="Genomic_DNA"/>
</dbReference>
<proteinExistence type="predicted"/>
<feature type="compositionally biased region" description="Polar residues" evidence="1">
    <location>
        <begin position="1"/>
        <end position="11"/>
    </location>
</feature>